<dbReference type="Pfam" id="PF04488">
    <property type="entry name" value="Gly_transf_sug"/>
    <property type="match status" value="1"/>
</dbReference>
<dbReference type="InterPro" id="IPR029044">
    <property type="entry name" value="Nucleotide-diphossugar_trans"/>
</dbReference>
<name>A0A5M8FPA2_9GAMM</name>
<dbReference type="GO" id="GO:0016020">
    <property type="term" value="C:membrane"/>
    <property type="evidence" value="ECO:0007669"/>
    <property type="project" value="GOC"/>
</dbReference>
<dbReference type="Gene3D" id="3.90.550.20">
    <property type="match status" value="1"/>
</dbReference>
<keyword evidence="1 3" id="KW-0808">Transferase</keyword>
<dbReference type="Pfam" id="PF03452">
    <property type="entry name" value="Anp1"/>
    <property type="match status" value="1"/>
</dbReference>
<evidence type="ECO:0000313" key="4">
    <source>
        <dbReference type="Proteomes" id="UP000322981"/>
    </source>
</evidence>
<evidence type="ECO:0000256" key="1">
    <source>
        <dbReference type="ARBA" id="ARBA00022679"/>
    </source>
</evidence>
<dbReference type="Gene3D" id="3.90.550.10">
    <property type="entry name" value="Spore Coat Polysaccharide Biosynthesis Protein SpsA, Chain A"/>
    <property type="match status" value="2"/>
</dbReference>
<comment type="caution">
    <text evidence="3">The sequence shown here is derived from an EMBL/GenBank/DDBJ whole genome shotgun (WGS) entry which is preliminary data.</text>
</comment>
<reference evidence="3 4" key="1">
    <citation type="submission" date="2019-09" db="EMBL/GenBank/DDBJ databases">
        <title>Whole-genome sequence of the purple sulfur bacterium Thiohalocapsa marina DSM 19078.</title>
        <authorList>
            <person name="Kyndt J.A."/>
            <person name="Meyer T.E."/>
        </authorList>
    </citation>
    <scope>NUCLEOTIDE SEQUENCE [LARGE SCALE GENOMIC DNA]</scope>
    <source>
        <strain evidence="3 4">DSM 19078</strain>
    </source>
</reference>
<sequence length="834" mass="92572">MDVANGTIAPEGEGSDMGRMQRLSGGSFIANQGQQMIPRIIHQTWKTNRVQQGMLPLQASWKRHHGHWEYRFWTDADNLAFLTAHYPEFLPIYQGYASPICRADAIRYFLLYHFGGLYADLDFECLRPFDALLEGKGVVLGLEPDAHLGQHKHFEHDRIVCNALMASRPGHPFWRFVIDLLKDTSRHPGPLDATGPYLLTRAVAEYRGEDAPELLSASVLYPITSDQSTEGQLFDLKFFLQAVENAHAMHHWAGTWWRTERVPDTFATAVAQVQLVDHGMPAGALALQLRTTTADLDAWPTVSCLMVTGSRPAQARLAIAAFCAQTYPNKELVILDDGADDTLAEHVQALADARVRHIRVPASARTLGALRNQAVALASGEYICQWDDDDLYDPARLSTQMAVLRATASTACLLSRWLVWWPAQQRLAVSPSRPWEGSLLCAKAALPTYADLARGEDTPVIDTLLQSQRVALLDQARLYLYVRHERNAFGAAHSEQIWEAASLQVPPDRYDTVLDELGKRVDIANYLQALDGPEPDPVAAAPVGIASAQPAEAAAPAKSTVDAPDIPGQPRPLRLRPDECPSVLVLTPVRNVAALLPGFFEQLLALEYPQDRLSLAFIDGASDDNTLPELHALCQQHGPRFARTNVISADYGFQFITNRKAPEHQFERRAILARSRNELFRRAFQGETWILWLDADVVAYPADVLMQLLRYGKRVITPHCVLAPGGPSYDLNSFRFKPNAAAQAWEVTLDGIMQPPRGLGRQYLEDFRGQELVELSAVGGTMLLVDARIHQAGFLFPDYSYRGLIETEGFAARCRDSGIASWGLPDLEIVHATP</sequence>
<dbReference type="Pfam" id="PF00535">
    <property type="entry name" value="Glycos_transf_2"/>
    <property type="match status" value="1"/>
</dbReference>
<dbReference type="InterPro" id="IPR051706">
    <property type="entry name" value="Glycosyltransferase_domain"/>
</dbReference>
<protein>
    <submittedName>
        <fullName evidence="3">Glycosyltransferase</fullName>
    </submittedName>
</protein>
<keyword evidence="4" id="KW-1185">Reference proteome</keyword>
<accession>A0A5M8FPA2</accession>
<dbReference type="PANTHER" id="PTHR32385:SF15">
    <property type="entry name" value="INOSITOL PHOSPHOCERAMIDE MANNOSYLTRANSFERASE 1"/>
    <property type="match status" value="1"/>
</dbReference>
<proteinExistence type="predicted"/>
<dbReference type="GO" id="GO:0000030">
    <property type="term" value="F:mannosyltransferase activity"/>
    <property type="evidence" value="ECO:0007669"/>
    <property type="project" value="TreeGrafter"/>
</dbReference>
<dbReference type="OrthoDB" id="9802649at2"/>
<organism evidence="3 4">
    <name type="scientific">Thiohalocapsa marina</name>
    <dbReference type="NCBI Taxonomy" id="424902"/>
    <lineage>
        <taxon>Bacteria</taxon>
        <taxon>Pseudomonadati</taxon>
        <taxon>Pseudomonadota</taxon>
        <taxon>Gammaproteobacteria</taxon>
        <taxon>Chromatiales</taxon>
        <taxon>Chromatiaceae</taxon>
        <taxon>Thiohalocapsa</taxon>
    </lineage>
</organism>
<dbReference type="PANTHER" id="PTHR32385">
    <property type="entry name" value="MANNOSYL PHOSPHORYLINOSITOL CERAMIDE SYNTHASE"/>
    <property type="match status" value="1"/>
</dbReference>
<dbReference type="CDD" id="cd00761">
    <property type="entry name" value="Glyco_tranf_GTA_type"/>
    <property type="match status" value="1"/>
</dbReference>
<dbReference type="Proteomes" id="UP000322981">
    <property type="component" value="Unassembled WGS sequence"/>
</dbReference>
<dbReference type="SUPFAM" id="SSF53448">
    <property type="entry name" value="Nucleotide-diphospho-sugar transferases"/>
    <property type="match status" value="3"/>
</dbReference>
<dbReference type="EMBL" id="VWXX01000004">
    <property type="protein sequence ID" value="KAA6186743.1"/>
    <property type="molecule type" value="Genomic_DNA"/>
</dbReference>
<dbReference type="InterPro" id="IPR007577">
    <property type="entry name" value="GlycoTrfase_DXD_sugar-bd_CS"/>
</dbReference>
<dbReference type="AlphaFoldDB" id="A0A5M8FPA2"/>
<evidence type="ECO:0000313" key="3">
    <source>
        <dbReference type="EMBL" id="KAA6186743.1"/>
    </source>
</evidence>
<dbReference type="GO" id="GO:0051999">
    <property type="term" value="P:mannosyl-inositol phosphorylceramide biosynthetic process"/>
    <property type="evidence" value="ECO:0007669"/>
    <property type="project" value="TreeGrafter"/>
</dbReference>
<dbReference type="InterPro" id="IPR001173">
    <property type="entry name" value="Glyco_trans_2-like"/>
</dbReference>
<gene>
    <name evidence="3" type="ORF">F2Q65_05080</name>
</gene>
<feature type="domain" description="Glycosyltransferase 2-like" evidence="2">
    <location>
        <begin position="314"/>
        <end position="408"/>
    </location>
</feature>
<evidence type="ECO:0000259" key="2">
    <source>
        <dbReference type="Pfam" id="PF00535"/>
    </source>
</evidence>